<dbReference type="Proteomes" id="UP000002531">
    <property type="component" value="Chromosome"/>
</dbReference>
<dbReference type="KEGG" id="nwi:Nwi_0081"/>
<dbReference type="STRING" id="323098.Nwi_0081"/>
<protein>
    <submittedName>
        <fullName evidence="2">ISSpo8, transposase</fullName>
    </submittedName>
</protein>
<name>Q3SWJ2_NITWN</name>
<evidence type="ECO:0000313" key="3">
    <source>
        <dbReference type="Proteomes" id="UP000002531"/>
    </source>
</evidence>
<gene>
    <name evidence="2" type="ordered locus">Nwi_0081</name>
</gene>
<dbReference type="InterPro" id="IPR053164">
    <property type="entry name" value="IS1016-like_transposase"/>
</dbReference>
<accession>Q3SWJ2</accession>
<dbReference type="RefSeq" id="WP_011313418.1">
    <property type="nucleotide sequence ID" value="NC_007406.1"/>
</dbReference>
<reference evidence="2 3" key="1">
    <citation type="journal article" date="2006" name="Appl. Environ. Microbiol.">
        <title>Genome sequence of the chemolithoautotrophic nitrite-oxidizing bacterium Nitrobacter winogradskyi Nb-255.</title>
        <authorList>
            <person name="Starkenburg S.R."/>
            <person name="Chain P.S."/>
            <person name="Sayavedra-Soto L.A."/>
            <person name="Hauser L."/>
            <person name="Land M.L."/>
            <person name="Larimer F.W."/>
            <person name="Malfatti S.A."/>
            <person name="Klotz M.G."/>
            <person name="Bottomley P.J."/>
            <person name="Arp D.J."/>
            <person name="Hickey W.J."/>
        </authorList>
    </citation>
    <scope>NUCLEOTIDE SEQUENCE [LARGE SCALE GENOMIC DNA]</scope>
    <source>
        <strain evidence="3">ATCC 25391 / DSM 10237 / CIP 104748 / NCIMB 11846 / Nb-255</strain>
    </source>
</reference>
<dbReference type="Pfam" id="PF12760">
    <property type="entry name" value="Zn_ribbon_IS1595"/>
    <property type="match status" value="1"/>
</dbReference>
<keyword evidence="3" id="KW-1185">Reference proteome</keyword>
<dbReference type="InterPro" id="IPR024442">
    <property type="entry name" value="Transposase_Zn_ribbon"/>
</dbReference>
<evidence type="ECO:0000313" key="2">
    <source>
        <dbReference type="EMBL" id="ABA03349.1"/>
    </source>
</evidence>
<dbReference type="HOGENOM" id="CLU_044348_1_2_5"/>
<feature type="domain" description="ISXO2-like transposase" evidence="1">
    <location>
        <begin position="132"/>
        <end position="286"/>
    </location>
</feature>
<dbReference type="SMART" id="SM01126">
    <property type="entry name" value="DDE_Tnp_IS1595"/>
    <property type="match status" value="1"/>
</dbReference>
<dbReference type="eggNOG" id="COG3677">
    <property type="taxonomic scope" value="Bacteria"/>
</dbReference>
<sequence>MTDLLKNPIFQDETKARDWLEARVWANGRVCPHCGNADQEKITKLEGKAHRPGVYQCNEPACREQFTVTVGTVFERSKIPLTKWLAALFLMTASKKGVSAHQVHRMLGISYKSTWFLMHRLREAMRTGGLEPLGGEGKIVEADETYFGKADTQRVSPQRKGRTFTKNRKIKNDRPIVSLVERGGNVRSFHVAVADSSTVACIVNANVHKESRLQTDESRLYTKVGADFAAHETVNHGAKEYARGDVTTNTIESYFSVFKRGMRGTYQHCSEKHLHRYLAEFDFRYNNRIALGVNDTDRANELAKGIVGKRLTYRRPNSKDVQT</sequence>
<proteinExistence type="predicted"/>
<dbReference type="InterPro" id="IPR024445">
    <property type="entry name" value="Tnp_ISXO2-like"/>
</dbReference>
<dbReference type="PANTHER" id="PTHR47163:SF2">
    <property type="entry name" value="SI:DKEY-17M8.2"/>
    <property type="match status" value="1"/>
</dbReference>
<dbReference type="PANTHER" id="PTHR47163">
    <property type="entry name" value="DDE_TNP_IS1595 DOMAIN-CONTAINING PROTEIN"/>
    <property type="match status" value="1"/>
</dbReference>
<dbReference type="Pfam" id="PF12762">
    <property type="entry name" value="DDE_Tnp_IS1595"/>
    <property type="match status" value="1"/>
</dbReference>
<organism evidence="2 3">
    <name type="scientific">Nitrobacter winogradskyi (strain ATCC 25391 / DSM 10237 / CIP 104748 / NCIMB 11846 / Nb-255)</name>
    <dbReference type="NCBI Taxonomy" id="323098"/>
    <lineage>
        <taxon>Bacteria</taxon>
        <taxon>Pseudomonadati</taxon>
        <taxon>Pseudomonadota</taxon>
        <taxon>Alphaproteobacteria</taxon>
        <taxon>Hyphomicrobiales</taxon>
        <taxon>Nitrobacteraceae</taxon>
        <taxon>Nitrobacter</taxon>
    </lineage>
</organism>
<dbReference type="AlphaFoldDB" id="Q3SWJ2"/>
<dbReference type="EMBL" id="CP000115">
    <property type="protein sequence ID" value="ABA03349.1"/>
    <property type="molecule type" value="Genomic_DNA"/>
</dbReference>
<evidence type="ECO:0000259" key="1">
    <source>
        <dbReference type="SMART" id="SM01126"/>
    </source>
</evidence>
<dbReference type="OrthoDB" id="271821at2"/>
<dbReference type="NCBIfam" id="NF033547">
    <property type="entry name" value="transpos_IS1595"/>
    <property type="match status" value="1"/>
</dbReference>